<feature type="domain" description="Integrase catalytic" evidence="4">
    <location>
        <begin position="547"/>
        <end position="716"/>
    </location>
</feature>
<feature type="compositionally biased region" description="Basic and acidic residues" evidence="1">
    <location>
        <begin position="388"/>
        <end position="399"/>
    </location>
</feature>
<dbReference type="AlphaFoldDB" id="G0MUT0"/>
<dbReference type="Proteomes" id="UP000008068">
    <property type="component" value="Unassembled WGS sequence"/>
</dbReference>
<dbReference type="PANTHER" id="PTHR46585">
    <property type="entry name" value="INTEGRASE CORE DOMAIN CONTAINING PROTEIN"/>
    <property type="match status" value="1"/>
</dbReference>
<reference evidence="6" key="1">
    <citation type="submission" date="2011-07" db="EMBL/GenBank/DDBJ databases">
        <authorList>
            <consortium name="Caenorhabditis brenneri Sequencing and Analysis Consortium"/>
            <person name="Wilson R.K."/>
        </authorList>
    </citation>
    <scope>NUCLEOTIDE SEQUENCE [LARGE SCALE GENOMIC DNA]</scope>
    <source>
        <strain evidence="6">PB2801</strain>
    </source>
</reference>
<dbReference type="InterPro" id="IPR000953">
    <property type="entry name" value="Chromo/chromo_shadow_dom"/>
</dbReference>
<evidence type="ECO:0000256" key="2">
    <source>
        <dbReference type="SAM" id="SignalP"/>
    </source>
</evidence>
<accession>G0MUT0</accession>
<dbReference type="GO" id="GO:0003676">
    <property type="term" value="F:nucleic acid binding"/>
    <property type="evidence" value="ECO:0007669"/>
    <property type="project" value="InterPro"/>
</dbReference>
<dbReference type="CDD" id="cd00024">
    <property type="entry name" value="CD_CSD"/>
    <property type="match status" value="1"/>
</dbReference>
<dbReference type="PROSITE" id="PS50994">
    <property type="entry name" value="INTEGRASE"/>
    <property type="match status" value="1"/>
</dbReference>
<keyword evidence="2" id="KW-0732">Signal</keyword>
<sequence>MWFLIHLPLVCSVAVLTKTEPSVKFDVFNIPEEDNLFGNFVGYTLSGKPILSYFRQIENRIIDNKSNVYKINETCTFDLINNQDLLMHCDDRLLKISSNETRLLEYKSNLFTYDHVEDQIYLWRDPYIFQYENSSDRRVWKFENLIDFNIVGGLLTVLFENGTISHNDTVIAIVDPSTQSGKTTLVRKILENIDTSFDTPIDNIFWFYGVDNDGIPKHLPKITCIEGIPDVEFLKQHRYRNNIIVLDDLMNIFARDKKSLHLLNDLFCVYAHHFNCAIFNLVQSAFTLPPTTRNNSTYLILMRNLSDASQIKHLLMQQFGEKWRDALQAYQAVMSKPYNSMLINNDPNADSNFRIMENFLDEFPIILQSMNDHLTKTKKAQVSLNPTAHEKQQAEDKMRTKVTTQSPNVQSSGDNNDDENYHYGEDDVTQSDSSLSISPAISTPEQPSTDTPLGTPVKTKPVTRQTNKVTVKTIPVTHQMERARENNEINTENGSQVPVKRFREQRLPPIPHFGKVHKFLKPHGITRVQVEKILENIEAYTKHKPVRFKFPRLKTTASGIENSIQADLADVSRHKQHNDGVTFLLVCVDVYSRMFYVVPLKSKHGVQVAEAFEKIFSKFKAPPIYVYTDFGKEFYNTHVKRYFESLSIRHCTPKSEIKCAMAERANRTLKARLAKYMTFKYNWRYIDVLQKVVNAINHSINRSIKTAPVNVENGDFTNVDTRTLLKRKYKVGDHVRIYAKQGTFDKGYEERWTQEVFVIKQIYPTNPVTYLLMDQNGEEIDGKFYYYEMTRVLYDKNQVYRIDKILKKRKYSGKKQVLVQWEGMPTTFNSWVDESEIMTI</sequence>
<dbReference type="EMBL" id="GL379813">
    <property type="protein sequence ID" value="EGT44476.1"/>
    <property type="molecule type" value="Genomic_DNA"/>
</dbReference>
<feature type="compositionally biased region" description="Low complexity" evidence="1">
    <location>
        <begin position="431"/>
        <end position="442"/>
    </location>
</feature>
<dbReference type="SUPFAM" id="SSF53098">
    <property type="entry name" value="Ribonuclease H-like"/>
    <property type="match status" value="1"/>
</dbReference>
<protein>
    <recommendedName>
        <fullName evidence="7">Integrase catalytic domain-containing protein</fullName>
    </recommendedName>
</protein>
<evidence type="ECO:0000256" key="1">
    <source>
        <dbReference type="SAM" id="MobiDB-lite"/>
    </source>
</evidence>
<dbReference type="GO" id="GO:0015074">
    <property type="term" value="P:DNA integration"/>
    <property type="evidence" value="ECO:0007669"/>
    <property type="project" value="InterPro"/>
</dbReference>
<dbReference type="Gene3D" id="3.30.420.10">
    <property type="entry name" value="Ribonuclease H-like superfamily/Ribonuclease H"/>
    <property type="match status" value="1"/>
</dbReference>
<dbReference type="Gene3D" id="2.40.50.40">
    <property type="match status" value="1"/>
</dbReference>
<dbReference type="eggNOG" id="KOG0017">
    <property type="taxonomic scope" value="Eukaryota"/>
</dbReference>
<gene>
    <name evidence="5" type="ORF">CAEBREN_31470</name>
</gene>
<dbReference type="PROSITE" id="PS50013">
    <property type="entry name" value="CHROMO_2"/>
    <property type="match status" value="1"/>
</dbReference>
<dbReference type="InterPro" id="IPR036397">
    <property type="entry name" value="RNaseH_sf"/>
</dbReference>
<dbReference type="InParanoid" id="G0MUT0"/>
<evidence type="ECO:0000259" key="4">
    <source>
        <dbReference type="PROSITE" id="PS50994"/>
    </source>
</evidence>
<feature type="compositionally biased region" description="Polar residues" evidence="1">
    <location>
        <begin position="401"/>
        <end position="414"/>
    </location>
</feature>
<dbReference type="STRING" id="135651.G0MUT0"/>
<dbReference type="SUPFAM" id="SSF54160">
    <property type="entry name" value="Chromo domain-like"/>
    <property type="match status" value="1"/>
</dbReference>
<dbReference type="InterPro" id="IPR023780">
    <property type="entry name" value="Chromo_domain"/>
</dbReference>
<evidence type="ECO:0008006" key="7">
    <source>
        <dbReference type="Google" id="ProtNLM"/>
    </source>
</evidence>
<evidence type="ECO:0000259" key="3">
    <source>
        <dbReference type="PROSITE" id="PS50013"/>
    </source>
</evidence>
<dbReference type="PANTHER" id="PTHR46585:SF1">
    <property type="entry name" value="CHROMO DOMAIN-CONTAINING PROTEIN"/>
    <property type="match status" value="1"/>
</dbReference>
<dbReference type="HOGENOM" id="CLU_017368_0_0_1"/>
<feature type="signal peptide" evidence="2">
    <location>
        <begin position="1"/>
        <end position="19"/>
    </location>
</feature>
<evidence type="ECO:0000313" key="5">
    <source>
        <dbReference type="EMBL" id="EGT44476.1"/>
    </source>
</evidence>
<feature type="domain" description="Chromo" evidence="3">
    <location>
        <begin position="800"/>
        <end position="840"/>
    </location>
</feature>
<keyword evidence="6" id="KW-1185">Reference proteome</keyword>
<dbReference type="InterPro" id="IPR001584">
    <property type="entry name" value="Integrase_cat-core"/>
</dbReference>
<evidence type="ECO:0000313" key="6">
    <source>
        <dbReference type="Proteomes" id="UP000008068"/>
    </source>
</evidence>
<proteinExistence type="predicted"/>
<name>G0MUT0_CAEBE</name>
<dbReference type="Pfam" id="PF00385">
    <property type="entry name" value="Chromo"/>
    <property type="match status" value="1"/>
</dbReference>
<feature type="compositionally biased region" description="Polar residues" evidence="1">
    <location>
        <begin position="443"/>
        <end position="452"/>
    </location>
</feature>
<feature type="region of interest" description="Disordered" evidence="1">
    <location>
        <begin position="380"/>
        <end position="465"/>
    </location>
</feature>
<dbReference type="InterPro" id="IPR012337">
    <property type="entry name" value="RNaseH-like_sf"/>
</dbReference>
<dbReference type="OrthoDB" id="5976864at2759"/>
<dbReference type="InterPro" id="IPR016197">
    <property type="entry name" value="Chromo-like_dom_sf"/>
</dbReference>
<feature type="chain" id="PRO_5003404148" description="Integrase catalytic domain-containing protein" evidence="2">
    <location>
        <begin position="20"/>
        <end position="840"/>
    </location>
</feature>
<organism evidence="6">
    <name type="scientific">Caenorhabditis brenneri</name>
    <name type="common">Nematode worm</name>
    <dbReference type="NCBI Taxonomy" id="135651"/>
    <lineage>
        <taxon>Eukaryota</taxon>
        <taxon>Metazoa</taxon>
        <taxon>Ecdysozoa</taxon>
        <taxon>Nematoda</taxon>
        <taxon>Chromadorea</taxon>
        <taxon>Rhabditida</taxon>
        <taxon>Rhabditina</taxon>
        <taxon>Rhabditomorpha</taxon>
        <taxon>Rhabditoidea</taxon>
        <taxon>Rhabditidae</taxon>
        <taxon>Peloderinae</taxon>
        <taxon>Caenorhabditis</taxon>
    </lineage>
</organism>